<comment type="caution">
    <text evidence="11">The sequence shown here is derived from an EMBL/GenBank/DDBJ whole genome shotgun (WGS) entry which is preliminary data.</text>
</comment>
<keyword evidence="4 10" id="KW-0812">Transmembrane</keyword>
<reference evidence="11 12" key="1">
    <citation type="submission" date="2020-01" db="EMBL/GenBank/DDBJ databases">
        <authorList>
            <person name="Gupta K D."/>
        </authorList>
    </citation>
    <scope>NUCLEOTIDE SEQUENCE [LARGE SCALE GENOMIC DNA]</scope>
</reference>
<protein>
    <recommendedName>
        <fullName evidence="3">Signal peptidase complex subunit 2</fullName>
    </recommendedName>
</protein>
<dbReference type="OrthoDB" id="29558at2759"/>
<gene>
    <name evidence="11" type="ORF">AAE3_LOCUS9478</name>
</gene>
<dbReference type="Proteomes" id="UP000467700">
    <property type="component" value="Unassembled WGS sequence"/>
</dbReference>
<dbReference type="GO" id="GO:0005787">
    <property type="term" value="C:signal peptidase complex"/>
    <property type="evidence" value="ECO:0007669"/>
    <property type="project" value="InterPro"/>
</dbReference>
<evidence type="ECO:0000256" key="7">
    <source>
        <dbReference type="ARBA" id="ARBA00023136"/>
    </source>
</evidence>
<feature type="transmembrane region" description="Helical" evidence="10">
    <location>
        <begin position="126"/>
        <end position="153"/>
    </location>
</feature>
<evidence type="ECO:0000313" key="11">
    <source>
        <dbReference type="EMBL" id="CAA7267210.1"/>
    </source>
</evidence>
<organism evidence="11 12">
    <name type="scientific">Cyclocybe aegerita</name>
    <name type="common">Black poplar mushroom</name>
    <name type="synonym">Agrocybe aegerita</name>
    <dbReference type="NCBI Taxonomy" id="1973307"/>
    <lineage>
        <taxon>Eukaryota</taxon>
        <taxon>Fungi</taxon>
        <taxon>Dikarya</taxon>
        <taxon>Basidiomycota</taxon>
        <taxon>Agaricomycotina</taxon>
        <taxon>Agaricomycetes</taxon>
        <taxon>Agaricomycetidae</taxon>
        <taxon>Agaricales</taxon>
        <taxon>Agaricineae</taxon>
        <taxon>Bolbitiaceae</taxon>
        <taxon>Cyclocybe</taxon>
    </lineage>
</organism>
<evidence type="ECO:0000256" key="3">
    <source>
        <dbReference type="ARBA" id="ARBA00017057"/>
    </source>
</evidence>
<dbReference type="PANTHER" id="PTHR13085">
    <property type="entry name" value="MICROSOMAL SIGNAL PEPTIDASE 25 KDA SUBUNIT"/>
    <property type="match status" value="1"/>
</dbReference>
<dbReference type="AlphaFoldDB" id="A0A8S0WEU0"/>
<comment type="similarity">
    <text evidence="2">Belongs to the SPCS2 family.</text>
</comment>
<feature type="transmembrane region" description="Helical" evidence="10">
    <location>
        <begin position="96"/>
        <end position="114"/>
    </location>
</feature>
<sequence length="255" mass="27887">MARSKNQLGIDSSPGITRRTRTSSPGGSRARSSVSPESERPTGPLSVVVPSSSRDVVKVNNANATELKNACDDAVKRYLSRPELFKQIHLHTDVRLALGWLSVFVAAGTAFYGYKVDFEKSKPVVTIGLVVYMILTAAQTLYAYFIEGATIFVGKRKTFSKRIITERIHLDSNTVSPSKSGKISTTVSASNAPSYQLSVSYVRSTNGGKSLLAKGRTRASQPYSSFFDEQGTMNQEVFERWVGEQVEQTMDGKLA</sequence>
<evidence type="ECO:0000256" key="5">
    <source>
        <dbReference type="ARBA" id="ARBA00022824"/>
    </source>
</evidence>
<name>A0A8S0WEU0_CYCAE</name>
<evidence type="ECO:0000256" key="9">
    <source>
        <dbReference type="SAM" id="MobiDB-lite"/>
    </source>
</evidence>
<dbReference type="GO" id="GO:0045047">
    <property type="term" value="P:protein targeting to ER"/>
    <property type="evidence" value="ECO:0007669"/>
    <property type="project" value="TreeGrafter"/>
</dbReference>
<feature type="compositionally biased region" description="Low complexity" evidence="9">
    <location>
        <begin position="12"/>
        <end position="36"/>
    </location>
</feature>
<proteinExistence type="inferred from homology"/>
<dbReference type="InterPro" id="IPR009582">
    <property type="entry name" value="Spc2/SPCS2"/>
</dbReference>
<dbReference type="EMBL" id="CACVBS010000058">
    <property type="protein sequence ID" value="CAA7267210.1"/>
    <property type="molecule type" value="Genomic_DNA"/>
</dbReference>
<accession>A0A8S0WEU0</accession>
<evidence type="ECO:0000256" key="10">
    <source>
        <dbReference type="SAM" id="Phobius"/>
    </source>
</evidence>
<keyword evidence="6 10" id="KW-1133">Transmembrane helix</keyword>
<feature type="compositionally biased region" description="Polar residues" evidence="9">
    <location>
        <begin position="1"/>
        <end position="10"/>
    </location>
</feature>
<dbReference type="GO" id="GO:0006465">
    <property type="term" value="P:signal peptide processing"/>
    <property type="evidence" value="ECO:0007669"/>
    <property type="project" value="InterPro"/>
</dbReference>
<comment type="subcellular location">
    <subcellularLocation>
        <location evidence="1">Endoplasmic reticulum membrane</location>
        <topology evidence="1">Multi-pass membrane protein</topology>
    </subcellularLocation>
</comment>
<dbReference type="PANTHER" id="PTHR13085:SF0">
    <property type="entry name" value="SIGNAL PEPTIDASE COMPLEX SUBUNIT 2"/>
    <property type="match status" value="1"/>
</dbReference>
<evidence type="ECO:0000256" key="2">
    <source>
        <dbReference type="ARBA" id="ARBA00007324"/>
    </source>
</evidence>
<evidence type="ECO:0000256" key="8">
    <source>
        <dbReference type="ARBA" id="ARBA00045608"/>
    </source>
</evidence>
<evidence type="ECO:0000256" key="6">
    <source>
        <dbReference type="ARBA" id="ARBA00022989"/>
    </source>
</evidence>
<feature type="region of interest" description="Disordered" evidence="9">
    <location>
        <begin position="1"/>
        <end position="47"/>
    </location>
</feature>
<evidence type="ECO:0000313" key="12">
    <source>
        <dbReference type="Proteomes" id="UP000467700"/>
    </source>
</evidence>
<comment type="function">
    <text evidence="8">Component of the signal peptidase complex (SPC) which catalyzes the cleavage of N-terminal signal sequences from nascent proteins as they are translocated into the lumen of the endoplasmic reticulum. Enhances the enzymatic activity of SPC and facilitates the interactions between different components of the translocation site.</text>
</comment>
<keyword evidence="7 10" id="KW-0472">Membrane</keyword>
<keyword evidence="12" id="KW-1185">Reference proteome</keyword>
<evidence type="ECO:0000256" key="4">
    <source>
        <dbReference type="ARBA" id="ARBA00022692"/>
    </source>
</evidence>
<evidence type="ECO:0000256" key="1">
    <source>
        <dbReference type="ARBA" id="ARBA00004477"/>
    </source>
</evidence>
<keyword evidence="5" id="KW-0256">Endoplasmic reticulum</keyword>
<dbReference type="Pfam" id="PF06703">
    <property type="entry name" value="SPC25"/>
    <property type="match status" value="1"/>
</dbReference>